<dbReference type="EMBL" id="JALMLT010000004">
    <property type="protein sequence ID" value="MDT8760197.1"/>
    <property type="molecule type" value="Genomic_DNA"/>
</dbReference>
<dbReference type="PANTHER" id="PTHR33570">
    <property type="entry name" value="4-CARBOXYMUCONOLACTONE DECARBOXYLASE FAMILY PROTEIN"/>
    <property type="match status" value="1"/>
</dbReference>
<comment type="caution">
    <text evidence="2">The sequence shown here is derived from an EMBL/GenBank/DDBJ whole genome shotgun (WGS) entry which is preliminary data.</text>
</comment>
<dbReference type="Pfam" id="PF02627">
    <property type="entry name" value="CMD"/>
    <property type="match status" value="1"/>
</dbReference>
<dbReference type="InterPro" id="IPR052512">
    <property type="entry name" value="4CMD/NDH-1_regulator"/>
</dbReference>
<organism evidence="2">
    <name type="scientific">Sphingomonas psychrotolerans</name>
    <dbReference type="NCBI Taxonomy" id="1327635"/>
    <lineage>
        <taxon>Bacteria</taxon>
        <taxon>Pseudomonadati</taxon>
        <taxon>Pseudomonadota</taxon>
        <taxon>Alphaproteobacteria</taxon>
        <taxon>Sphingomonadales</taxon>
        <taxon>Sphingomonadaceae</taxon>
        <taxon>Sphingomonas</taxon>
    </lineage>
</organism>
<dbReference type="InterPro" id="IPR003779">
    <property type="entry name" value="CMD-like"/>
</dbReference>
<dbReference type="Gene3D" id="1.20.1290.10">
    <property type="entry name" value="AhpD-like"/>
    <property type="match status" value="1"/>
</dbReference>
<dbReference type="InterPro" id="IPR029032">
    <property type="entry name" value="AhpD-like"/>
</dbReference>
<sequence length="126" mass="14216">MKKDESYERGRAMRFEMFGEPGVRSLDNSDDFNEPLQDLVTRLCFGDVWSRPGLNRKTRSMLTIAILAGQSRPDQLRNHINGALANGVTKDEIREILLHATIYVGLPAGADSWRHAREALQDANAY</sequence>
<reference evidence="2" key="1">
    <citation type="submission" date="2022-04" db="EMBL/GenBank/DDBJ databases">
        <title>Tomato heritable bacteria conferring resistance against bacterial wilt.</title>
        <authorList>
            <person name="Yin J."/>
        </authorList>
    </citation>
    <scope>NUCLEOTIDE SEQUENCE</scope>
    <source>
        <strain evidence="2">Cra20</strain>
    </source>
</reference>
<evidence type="ECO:0000259" key="1">
    <source>
        <dbReference type="Pfam" id="PF02627"/>
    </source>
</evidence>
<evidence type="ECO:0000313" key="2">
    <source>
        <dbReference type="EMBL" id="MDT8760197.1"/>
    </source>
</evidence>
<dbReference type="SUPFAM" id="SSF69118">
    <property type="entry name" value="AhpD-like"/>
    <property type="match status" value="1"/>
</dbReference>
<protein>
    <submittedName>
        <fullName evidence="2">Carboxymuconolactone decarboxylase family protein</fullName>
    </submittedName>
</protein>
<proteinExistence type="predicted"/>
<accession>A0ABU3N6N5</accession>
<dbReference type="PANTHER" id="PTHR33570:SF2">
    <property type="entry name" value="CARBOXYMUCONOLACTONE DECARBOXYLASE-LIKE DOMAIN-CONTAINING PROTEIN"/>
    <property type="match status" value="1"/>
</dbReference>
<feature type="domain" description="Carboxymuconolactone decarboxylase-like" evidence="1">
    <location>
        <begin position="36"/>
        <end position="116"/>
    </location>
</feature>
<name>A0ABU3N6N5_9SPHN</name>
<gene>
    <name evidence="2" type="ORF">MZO42_15965</name>
</gene>